<dbReference type="EMBL" id="REGN01005124">
    <property type="protein sequence ID" value="RNA14698.1"/>
    <property type="molecule type" value="Genomic_DNA"/>
</dbReference>
<keyword evidence="1" id="KW-1133">Transmembrane helix</keyword>
<organism evidence="2 3">
    <name type="scientific">Brachionus plicatilis</name>
    <name type="common">Marine rotifer</name>
    <name type="synonym">Brachionus muelleri</name>
    <dbReference type="NCBI Taxonomy" id="10195"/>
    <lineage>
        <taxon>Eukaryota</taxon>
        <taxon>Metazoa</taxon>
        <taxon>Spiralia</taxon>
        <taxon>Gnathifera</taxon>
        <taxon>Rotifera</taxon>
        <taxon>Eurotatoria</taxon>
        <taxon>Monogononta</taxon>
        <taxon>Pseudotrocha</taxon>
        <taxon>Ploima</taxon>
        <taxon>Brachionidae</taxon>
        <taxon>Brachionus</taxon>
    </lineage>
</organism>
<keyword evidence="3" id="KW-1185">Reference proteome</keyword>
<comment type="caution">
    <text evidence="2">The sequence shown here is derived from an EMBL/GenBank/DDBJ whole genome shotgun (WGS) entry which is preliminary data.</text>
</comment>
<feature type="transmembrane region" description="Helical" evidence="1">
    <location>
        <begin position="16"/>
        <end position="38"/>
    </location>
</feature>
<evidence type="ECO:0000313" key="3">
    <source>
        <dbReference type="Proteomes" id="UP000276133"/>
    </source>
</evidence>
<evidence type="ECO:0000313" key="2">
    <source>
        <dbReference type="EMBL" id="RNA14698.1"/>
    </source>
</evidence>
<keyword evidence="1" id="KW-0812">Transmembrane</keyword>
<keyword evidence="1" id="KW-0472">Membrane</keyword>
<proteinExistence type="predicted"/>
<dbReference type="Proteomes" id="UP000276133">
    <property type="component" value="Unassembled WGS sequence"/>
</dbReference>
<sequence length="60" mass="6826">MGTCIQISQPKISLKMTKWVCSLSITIILDFNISFAGLSEMARLSKMKESHGRYAIKKYQ</sequence>
<dbReference type="AlphaFoldDB" id="A0A3M7QUN8"/>
<gene>
    <name evidence="2" type="ORF">BpHYR1_027967</name>
</gene>
<evidence type="ECO:0000256" key="1">
    <source>
        <dbReference type="SAM" id="Phobius"/>
    </source>
</evidence>
<accession>A0A3M7QUN8</accession>
<reference evidence="2 3" key="1">
    <citation type="journal article" date="2018" name="Sci. Rep.">
        <title>Genomic signatures of local adaptation to the degree of environmental predictability in rotifers.</title>
        <authorList>
            <person name="Franch-Gras L."/>
            <person name="Hahn C."/>
            <person name="Garcia-Roger E.M."/>
            <person name="Carmona M.J."/>
            <person name="Serra M."/>
            <person name="Gomez A."/>
        </authorList>
    </citation>
    <scope>NUCLEOTIDE SEQUENCE [LARGE SCALE GENOMIC DNA]</scope>
    <source>
        <strain evidence="2">HYR1</strain>
    </source>
</reference>
<protein>
    <submittedName>
        <fullName evidence="2">Uncharacterized protein</fullName>
    </submittedName>
</protein>
<name>A0A3M7QUN8_BRAPC</name>